<feature type="region of interest" description="Disordered" evidence="1">
    <location>
        <begin position="1"/>
        <end position="30"/>
    </location>
</feature>
<evidence type="ECO:0000313" key="2">
    <source>
        <dbReference type="EnsemblMetazoa" id="ACHR014255-PA"/>
    </source>
</evidence>
<reference evidence="2" key="2">
    <citation type="submission" date="2020-05" db="UniProtKB">
        <authorList>
            <consortium name="EnsemblMetazoa"/>
        </authorList>
    </citation>
    <scope>IDENTIFICATION</scope>
    <source>
        <strain evidence="2">ACHKN1017</strain>
    </source>
</reference>
<proteinExistence type="predicted"/>
<evidence type="ECO:0000313" key="3">
    <source>
        <dbReference type="Proteomes" id="UP000075881"/>
    </source>
</evidence>
<organism evidence="2 3">
    <name type="scientific">Anopheles christyi</name>
    <dbReference type="NCBI Taxonomy" id="43041"/>
    <lineage>
        <taxon>Eukaryota</taxon>
        <taxon>Metazoa</taxon>
        <taxon>Ecdysozoa</taxon>
        <taxon>Arthropoda</taxon>
        <taxon>Hexapoda</taxon>
        <taxon>Insecta</taxon>
        <taxon>Pterygota</taxon>
        <taxon>Neoptera</taxon>
        <taxon>Endopterygota</taxon>
        <taxon>Diptera</taxon>
        <taxon>Nematocera</taxon>
        <taxon>Culicoidea</taxon>
        <taxon>Culicidae</taxon>
        <taxon>Anophelinae</taxon>
        <taxon>Anopheles</taxon>
    </lineage>
</organism>
<evidence type="ECO:0000256" key="1">
    <source>
        <dbReference type="SAM" id="MobiDB-lite"/>
    </source>
</evidence>
<sequence>MQSGGGQLPGAVLRNMASGTPTSQQQQQQQ</sequence>
<dbReference type="Proteomes" id="UP000075881">
    <property type="component" value="Unassembled WGS sequence"/>
</dbReference>
<protein>
    <submittedName>
        <fullName evidence="2">Uncharacterized protein</fullName>
    </submittedName>
</protein>
<accession>A0A182KIH9</accession>
<keyword evidence="3" id="KW-1185">Reference proteome</keyword>
<reference evidence="3" key="1">
    <citation type="submission" date="2013-03" db="EMBL/GenBank/DDBJ databases">
        <title>The Genome Sequence of Anopheles christyi ACHKN1017.</title>
        <authorList>
            <consortium name="The Broad Institute Genomics Platform"/>
            <person name="Neafsey D.E."/>
            <person name="Besansky N."/>
            <person name="Walker B."/>
            <person name="Young S.K."/>
            <person name="Zeng Q."/>
            <person name="Gargeya S."/>
            <person name="Fitzgerald M."/>
            <person name="Haas B."/>
            <person name="Abouelleil A."/>
            <person name="Allen A.W."/>
            <person name="Alvarado L."/>
            <person name="Arachchi H.M."/>
            <person name="Berlin A.M."/>
            <person name="Chapman S.B."/>
            <person name="Gainer-Dewar J."/>
            <person name="Goldberg J."/>
            <person name="Griggs A."/>
            <person name="Gujja S."/>
            <person name="Hansen M."/>
            <person name="Howarth C."/>
            <person name="Imamovic A."/>
            <person name="Ireland A."/>
            <person name="Larimer J."/>
            <person name="McCowan C."/>
            <person name="Murphy C."/>
            <person name="Pearson M."/>
            <person name="Poon T.W."/>
            <person name="Priest M."/>
            <person name="Roberts A."/>
            <person name="Saif S."/>
            <person name="Shea T."/>
            <person name="Sisk P."/>
            <person name="Sykes S."/>
            <person name="Wortman J."/>
            <person name="Nusbaum C."/>
            <person name="Birren B."/>
        </authorList>
    </citation>
    <scope>NUCLEOTIDE SEQUENCE [LARGE SCALE GENOMIC DNA]</scope>
    <source>
        <strain evidence="3">ACHKN1017</strain>
    </source>
</reference>
<dbReference type="AlphaFoldDB" id="A0A182KIH9"/>
<dbReference type="VEuPathDB" id="VectorBase:ACHR014255"/>
<dbReference type="EnsemblMetazoa" id="ACHR014255-RA">
    <property type="protein sequence ID" value="ACHR014255-PA"/>
    <property type="gene ID" value="ACHR014255"/>
</dbReference>
<name>A0A182KIH9_9DIPT</name>